<evidence type="ECO:0000313" key="2">
    <source>
        <dbReference type="Proteomes" id="UP000821845"/>
    </source>
</evidence>
<sequence>MHRPQGQVAQRRAQASEIQLILPSHFPWRRAQGRLGRPIQLRANHFSVEIPAENVYHYDSGDLLRVPQGGQGAREGKVTKESDSFQSRYDRLTYPNLPYARTGSAIQPVYLPLEVCEIVGGQHCKRELEENQTSEMIKRARHASAKRFNEIRQSVRDLVNSSEQCLREYSVKVCQREPVRPAGQPRELQVVGTKQPLNLSVADTKRKPIHTVVPEEQPPSLRQEPGAVTP</sequence>
<organism evidence="1 2">
    <name type="scientific">Hyalomma asiaticum</name>
    <name type="common">Tick</name>
    <dbReference type="NCBI Taxonomy" id="266040"/>
    <lineage>
        <taxon>Eukaryota</taxon>
        <taxon>Metazoa</taxon>
        <taxon>Ecdysozoa</taxon>
        <taxon>Arthropoda</taxon>
        <taxon>Chelicerata</taxon>
        <taxon>Arachnida</taxon>
        <taxon>Acari</taxon>
        <taxon>Parasitiformes</taxon>
        <taxon>Ixodida</taxon>
        <taxon>Ixodoidea</taxon>
        <taxon>Ixodidae</taxon>
        <taxon>Hyalomminae</taxon>
        <taxon>Hyalomma</taxon>
    </lineage>
</organism>
<reference evidence="1" key="1">
    <citation type="submission" date="2020-05" db="EMBL/GenBank/DDBJ databases">
        <title>Large-scale comparative analyses of tick genomes elucidate their genetic diversity and vector capacities.</title>
        <authorList>
            <person name="Jia N."/>
            <person name="Wang J."/>
            <person name="Shi W."/>
            <person name="Du L."/>
            <person name="Sun Y."/>
            <person name="Zhan W."/>
            <person name="Jiang J."/>
            <person name="Wang Q."/>
            <person name="Zhang B."/>
            <person name="Ji P."/>
            <person name="Sakyi L.B."/>
            <person name="Cui X."/>
            <person name="Yuan T."/>
            <person name="Jiang B."/>
            <person name="Yang W."/>
            <person name="Lam T.T.-Y."/>
            <person name="Chang Q."/>
            <person name="Ding S."/>
            <person name="Wang X."/>
            <person name="Zhu J."/>
            <person name="Ruan X."/>
            <person name="Zhao L."/>
            <person name="Wei J."/>
            <person name="Que T."/>
            <person name="Du C."/>
            <person name="Cheng J."/>
            <person name="Dai P."/>
            <person name="Han X."/>
            <person name="Huang E."/>
            <person name="Gao Y."/>
            <person name="Liu J."/>
            <person name="Shao H."/>
            <person name="Ye R."/>
            <person name="Li L."/>
            <person name="Wei W."/>
            <person name="Wang X."/>
            <person name="Wang C."/>
            <person name="Yang T."/>
            <person name="Huo Q."/>
            <person name="Li W."/>
            <person name="Guo W."/>
            <person name="Chen H."/>
            <person name="Zhou L."/>
            <person name="Ni X."/>
            <person name="Tian J."/>
            <person name="Zhou Y."/>
            <person name="Sheng Y."/>
            <person name="Liu T."/>
            <person name="Pan Y."/>
            <person name="Xia L."/>
            <person name="Li J."/>
            <person name="Zhao F."/>
            <person name="Cao W."/>
        </authorList>
    </citation>
    <scope>NUCLEOTIDE SEQUENCE</scope>
    <source>
        <strain evidence="1">Hyas-2018</strain>
    </source>
</reference>
<name>A0ACB7TJK4_HYAAI</name>
<gene>
    <name evidence="1" type="ORF">HPB50_017776</name>
</gene>
<keyword evidence="2" id="KW-1185">Reference proteome</keyword>
<comment type="caution">
    <text evidence="1">The sequence shown here is derived from an EMBL/GenBank/DDBJ whole genome shotgun (WGS) entry which is preliminary data.</text>
</comment>
<accession>A0ACB7TJK4</accession>
<dbReference type="EMBL" id="CM023481">
    <property type="protein sequence ID" value="KAH6947248.1"/>
    <property type="molecule type" value="Genomic_DNA"/>
</dbReference>
<proteinExistence type="predicted"/>
<dbReference type="Proteomes" id="UP000821845">
    <property type="component" value="Chromosome 1"/>
</dbReference>
<evidence type="ECO:0000313" key="1">
    <source>
        <dbReference type="EMBL" id="KAH6947248.1"/>
    </source>
</evidence>
<protein>
    <submittedName>
        <fullName evidence="1">Uncharacterized protein</fullName>
    </submittedName>
</protein>